<dbReference type="OrthoDB" id="2520703at2759"/>
<name>A0A135V8U7_9PEZI</name>
<organism evidence="1 2">
    <name type="scientific">Colletotrichum salicis</name>
    <dbReference type="NCBI Taxonomy" id="1209931"/>
    <lineage>
        <taxon>Eukaryota</taxon>
        <taxon>Fungi</taxon>
        <taxon>Dikarya</taxon>
        <taxon>Ascomycota</taxon>
        <taxon>Pezizomycotina</taxon>
        <taxon>Sordariomycetes</taxon>
        <taxon>Hypocreomycetidae</taxon>
        <taxon>Glomerellales</taxon>
        <taxon>Glomerellaceae</taxon>
        <taxon>Colletotrichum</taxon>
        <taxon>Colletotrichum acutatum species complex</taxon>
    </lineage>
</organism>
<sequence>MDAQPKSSHDAEMVQMPMQAFHSFPALPTEIQRFIIEAVASKHYSPPISDPIQSTCPNLRPKGGRRRKAQATLANACLVSKHLKALAQPLLYRHFCLYISWPSQNLKFCSKDFLALANFVATINDKPNLANMVREVKIIENRISESVDDSSAFGPIPTDLKARLHEVEADGHKFDSTRFIKDIGPLVLLNETDTVVWRPLLEHIIWVREQAHGQAWNLPNLKGFCIKHSNDDNDDRWEHKDGMSLSNTIVAKELMIPLSSPNLEEFCFDRCDAVDSQLPVLKKLRYLGAQNVFLRYQEMESILNMMERRNVYNFQESKAWGTKACPYEVTPREMSILLLRNKKTLRTIHIFRRSFELDEESTILSLTRFKELKYLLLWGNGLLNPYSPTCYPSGVYRHSVLQPILPENIVSVTSNDFKYFDILNLSAELENGDQPCLRNLWIPNWPDMELSAAEERYADPILPFGHALVAKNIRCGPIQSQASAASRFKSCTPGKQDDNSNSVYCCPGDGLPLLDQLFEHW</sequence>
<gene>
    <name evidence="1" type="ORF">CSAL01_04056</name>
</gene>
<evidence type="ECO:0000313" key="1">
    <source>
        <dbReference type="EMBL" id="KXH68907.1"/>
    </source>
</evidence>
<accession>A0A135V8U7</accession>
<evidence type="ECO:0008006" key="3">
    <source>
        <dbReference type="Google" id="ProtNLM"/>
    </source>
</evidence>
<comment type="caution">
    <text evidence="1">The sequence shown here is derived from an EMBL/GenBank/DDBJ whole genome shotgun (WGS) entry which is preliminary data.</text>
</comment>
<dbReference type="EMBL" id="JFFI01000201">
    <property type="protein sequence ID" value="KXH68907.1"/>
    <property type="molecule type" value="Genomic_DNA"/>
</dbReference>
<dbReference type="AlphaFoldDB" id="A0A135V8U7"/>
<reference evidence="1 2" key="1">
    <citation type="submission" date="2014-02" db="EMBL/GenBank/DDBJ databases">
        <title>The genome sequence of Colletotrichum salicis CBS 607.94.</title>
        <authorList>
            <person name="Baroncelli R."/>
            <person name="Thon M.R."/>
        </authorList>
    </citation>
    <scope>NUCLEOTIDE SEQUENCE [LARGE SCALE GENOMIC DNA]</scope>
    <source>
        <strain evidence="1 2">CBS 607.94</strain>
    </source>
</reference>
<evidence type="ECO:0000313" key="2">
    <source>
        <dbReference type="Proteomes" id="UP000070121"/>
    </source>
</evidence>
<dbReference type="Proteomes" id="UP000070121">
    <property type="component" value="Unassembled WGS sequence"/>
</dbReference>
<protein>
    <recommendedName>
        <fullName evidence="3">F-box domain-containing protein</fullName>
    </recommendedName>
</protein>
<keyword evidence="2" id="KW-1185">Reference proteome</keyword>
<proteinExistence type="predicted"/>